<gene>
    <name evidence="1" type="ORF">S12H4_43826</name>
</gene>
<organism evidence="1">
    <name type="scientific">marine sediment metagenome</name>
    <dbReference type="NCBI Taxonomy" id="412755"/>
    <lineage>
        <taxon>unclassified sequences</taxon>
        <taxon>metagenomes</taxon>
        <taxon>ecological metagenomes</taxon>
    </lineage>
</organism>
<sequence>YEAHAKNYNFNLCYFVPCLIVEKNIDSTIFKGVFSELSVPKFPFSIPIKLALAFWGTEGYKDLKLYQIFNNVKKEIIYKKIYNKYLPERYS</sequence>
<proteinExistence type="predicted"/>
<dbReference type="EMBL" id="BARW01026941">
    <property type="protein sequence ID" value="GAJ10972.1"/>
    <property type="molecule type" value="Genomic_DNA"/>
</dbReference>
<protein>
    <submittedName>
        <fullName evidence="1">Uncharacterized protein</fullName>
    </submittedName>
</protein>
<reference evidence="1" key="1">
    <citation type="journal article" date="2014" name="Front. Microbiol.">
        <title>High frequency of phylogenetically diverse reductive dehalogenase-homologous genes in deep subseafloor sedimentary metagenomes.</title>
        <authorList>
            <person name="Kawai M."/>
            <person name="Futagami T."/>
            <person name="Toyoda A."/>
            <person name="Takaki Y."/>
            <person name="Nishi S."/>
            <person name="Hori S."/>
            <person name="Arai W."/>
            <person name="Tsubouchi T."/>
            <person name="Morono Y."/>
            <person name="Uchiyama I."/>
            <person name="Ito T."/>
            <person name="Fujiyama A."/>
            <person name="Inagaki F."/>
            <person name="Takami H."/>
        </authorList>
    </citation>
    <scope>NUCLEOTIDE SEQUENCE</scope>
    <source>
        <strain evidence="1">Expedition CK06-06</strain>
    </source>
</reference>
<accession>X1V5E6</accession>
<name>X1V5E6_9ZZZZ</name>
<comment type="caution">
    <text evidence="1">The sequence shown here is derived from an EMBL/GenBank/DDBJ whole genome shotgun (WGS) entry which is preliminary data.</text>
</comment>
<dbReference type="AlphaFoldDB" id="X1V5E6"/>
<feature type="non-terminal residue" evidence="1">
    <location>
        <position position="1"/>
    </location>
</feature>
<evidence type="ECO:0000313" key="1">
    <source>
        <dbReference type="EMBL" id="GAJ10972.1"/>
    </source>
</evidence>